<sequence length="27" mass="3221">MSQTPSIEEYQHRQMTRKTENNKNGVL</sequence>
<gene>
    <name evidence="2" type="ORF">HU200_002432</name>
</gene>
<dbReference type="AlphaFoldDB" id="A0A835FX69"/>
<evidence type="ECO:0000313" key="2">
    <source>
        <dbReference type="EMBL" id="KAF8779681.1"/>
    </source>
</evidence>
<feature type="region of interest" description="Disordered" evidence="1">
    <location>
        <begin position="1"/>
        <end position="27"/>
    </location>
</feature>
<evidence type="ECO:0000256" key="1">
    <source>
        <dbReference type="SAM" id="MobiDB-lite"/>
    </source>
</evidence>
<dbReference type="Proteomes" id="UP000636709">
    <property type="component" value="Unassembled WGS sequence"/>
</dbReference>
<proteinExistence type="predicted"/>
<feature type="compositionally biased region" description="Basic and acidic residues" evidence="1">
    <location>
        <begin position="9"/>
        <end position="21"/>
    </location>
</feature>
<evidence type="ECO:0000313" key="3">
    <source>
        <dbReference type="Proteomes" id="UP000636709"/>
    </source>
</evidence>
<reference evidence="2" key="1">
    <citation type="submission" date="2020-07" db="EMBL/GenBank/DDBJ databases">
        <title>Genome sequence and genetic diversity analysis of an under-domesticated orphan crop, white fonio (Digitaria exilis).</title>
        <authorList>
            <person name="Bennetzen J.L."/>
            <person name="Chen S."/>
            <person name="Ma X."/>
            <person name="Wang X."/>
            <person name="Yssel A.E.J."/>
            <person name="Chaluvadi S.R."/>
            <person name="Johnson M."/>
            <person name="Gangashetty P."/>
            <person name="Hamidou F."/>
            <person name="Sanogo M.D."/>
            <person name="Zwaenepoel A."/>
            <person name="Wallace J."/>
            <person name="Van De Peer Y."/>
            <person name="Van Deynze A."/>
        </authorList>
    </citation>
    <scope>NUCLEOTIDE SEQUENCE</scope>
    <source>
        <tissue evidence="2">Leaves</tissue>
    </source>
</reference>
<name>A0A835FX69_9POAL</name>
<comment type="caution">
    <text evidence="2">The sequence shown here is derived from an EMBL/GenBank/DDBJ whole genome shotgun (WGS) entry which is preliminary data.</text>
</comment>
<accession>A0A835FX69</accession>
<protein>
    <submittedName>
        <fullName evidence="2">Uncharacterized protein</fullName>
    </submittedName>
</protein>
<keyword evidence="3" id="KW-1185">Reference proteome</keyword>
<organism evidence="2 3">
    <name type="scientific">Digitaria exilis</name>
    <dbReference type="NCBI Taxonomy" id="1010633"/>
    <lineage>
        <taxon>Eukaryota</taxon>
        <taxon>Viridiplantae</taxon>
        <taxon>Streptophyta</taxon>
        <taxon>Embryophyta</taxon>
        <taxon>Tracheophyta</taxon>
        <taxon>Spermatophyta</taxon>
        <taxon>Magnoliopsida</taxon>
        <taxon>Liliopsida</taxon>
        <taxon>Poales</taxon>
        <taxon>Poaceae</taxon>
        <taxon>PACMAD clade</taxon>
        <taxon>Panicoideae</taxon>
        <taxon>Panicodae</taxon>
        <taxon>Paniceae</taxon>
        <taxon>Anthephorinae</taxon>
        <taxon>Digitaria</taxon>
    </lineage>
</organism>
<dbReference type="EMBL" id="JACEFO010000160">
    <property type="protein sequence ID" value="KAF8779681.1"/>
    <property type="molecule type" value="Genomic_DNA"/>
</dbReference>